<dbReference type="Pfam" id="PF00622">
    <property type="entry name" value="SPRY"/>
    <property type="match status" value="1"/>
</dbReference>
<evidence type="ECO:0000313" key="4">
    <source>
        <dbReference type="Proteomes" id="UP000265080"/>
    </source>
</evidence>
<dbReference type="InterPro" id="IPR050143">
    <property type="entry name" value="TRIM/RBCC"/>
</dbReference>
<feature type="transmembrane region" description="Helical" evidence="1">
    <location>
        <begin position="21"/>
        <end position="51"/>
    </location>
</feature>
<feature type="domain" description="B30.2/SPRY" evidence="2">
    <location>
        <begin position="52"/>
        <end position="249"/>
    </location>
</feature>
<reference evidence="3" key="3">
    <citation type="submission" date="2025-09" db="UniProtKB">
        <authorList>
            <consortium name="Ensembl"/>
        </authorList>
    </citation>
    <scope>IDENTIFICATION</scope>
</reference>
<organism evidence="3 4">
    <name type="scientific">Amphiprion percula</name>
    <name type="common">Orange clownfish</name>
    <name type="synonym">Lutjanus percula</name>
    <dbReference type="NCBI Taxonomy" id="161767"/>
    <lineage>
        <taxon>Eukaryota</taxon>
        <taxon>Metazoa</taxon>
        <taxon>Chordata</taxon>
        <taxon>Craniata</taxon>
        <taxon>Vertebrata</taxon>
        <taxon>Euteleostomi</taxon>
        <taxon>Actinopterygii</taxon>
        <taxon>Neopterygii</taxon>
        <taxon>Teleostei</taxon>
        <taxon>Neoteleostei</taxon>
        <taxon>Acanthomorphata</taxon>
        <taxon>Ovalentaria</taxon>
        <taxon>Pomacentridae</taxon>
        <taxon>Amphiprion</taxon>
    </lineage>
</organism>
<protein>
    <recommendedName>
        <fullName evidence="2">B30.2/SPRY domain-containing protein</fullName>
    </recommendedName>
</protein>
<dbReference type="Ensembl" id="ENSAPET00000000830.1">
    <property type="protein sequence ID" value="ENSAPEP00000000811.1"/>
    <property type="gene ID" value="ENSAPEG00000000613.1"/>
</dbReference>
<dbReference type="PRINTS" id="PR01407">
    <property type="entry name" value="BUTYPHLNCDUF"/>
</dbReference>
<evidence type="ECO:0000256" key="1">
    <source>
        <dbReference type="SAM" id="Phobius"/>
    </source>
</evidence>
<dbReference type="STRING" id="161767.ENSAPEP00000000811"/>
<dbReference type="InterPro" id="IPR003879">
    <property type="entry name" value="Butyrophylin_SPRY"/>
</dbReference>
<dbReference type="FunFam" id="2.60.120.920:FF:000004">
    <property type="entry name" value="Butyrophilin subfamily 1 member A1"/>
    <property type="match status" value="1"/>
</dbReference>
<dbReference type="InterPro" id="IPR006574">
    <property type="entry name" value="PRY"/>
</dbReference>
<sequence length="249" mass="28282">MKEIKVRHDAEQKRFEELILFFIYFFVHLCALSFIIENISSVIYHLGYYILSSPHRAQESAEMCRFLYPLDVTIDADTAGPWLLVSEDGKEVRQSPKKHRIPTSMARFTEDTFAVATQAFSTGRHYWEVGVKGKSNWLLGVASSSLRRNEHIVPCPDNGLWTLSHQDGGKYCALTKNPFPLMLSLPPQRVGVFVDYEERQVSFFNVLAKTHIYTFTGCKFTVLVCLWCPLPSPESAGIGSSPPRDPSEE</sequence>
<accession>A0A3P8RKU8</accession>
<keyword evidence="1" id="KW-0812">Transmembrane</keyword>
<dbReference type="InterPro" id="IPR001870">
    <property type="entry name" value="B30.2/SPRY"/>
</dbReference>
<dbReference type="Gene3D" id="2.60.120.920">
    <property type="match status" value="1"/>
</dbReference>
<dbReference type="OMA" id="EMCRFLY"/>
<dbReference type="InterPro" id="IPR043136">
    <property type="entry name" value="B30.2/SPRY_sf"/>
</dbReference>
<dbReference type="CDD" id="cd13733">
    <property type="entry name" value="SPRY_PRY_C-I_1"/>
    <property type="match status" value="1"/>
</dbReference>
<reference evidence="3" key="2">
    <citation type="submission" date="2025-08" db="UniProtKB">
        <authorList>
            <consortium name="Ensembl"/>
        </authorList>
    </citation>
    <scope>IDENTIFICATION</scope>
</reference>
<dbReference type="SUPFAM" id="SSF49899">
    <property type="entry name" value="Concanavalin A-like lectins/glucanases"/>
    <property type="match status" value="1"/>
</dbReference>
<evidence type="ECO:0000313" key="3">
    <source>
        <dbReference type="Ensembl" id="ENSAPEP00000000811.1"/>
    </source>
</evidence>
<dbReference type="InterPro" id="IPR003877">
    <property type="entry name" value="SPRY_dom"/>
</dbReference>
<dbReference type="SMART" id="SM00449">
    <property type="entry name" value="SPRY"/>
    <property type="match status" value="1"/>
</dbReference>
<dbReference type="PANTHER" id="PTHR24103">
    <property type="entry name" value="E3 UBIQUITIN-PROTEIN LIGASE TRIM"/>
    <property type="match status" value="1"/>
</dbReference>
<dbReference type="PROSITE" id="PS50188">
    <property type="entry name" value="B302_SPRY"/>
    <property type="match status" value="1"/>
</dbReference>
<reference evidence="3 4" key="1">
    <citation type="submission" date="2018-03" db="EMBL/GenBank/DDBJ databases">
        <title>Finding Nemo's genes: A chromosome-scale reference assembly of the genome of the orange clownfish Amphiprion percula.</title>
        <authorList>
            <person name="Lehmann R."/>
        </authorList>
    </citation>
    <scope>NUCLEOTIDE SEQUENCE</scope>
</reference>
<dbReference type="Proteomes" id="UP000265080">
    <property type="component" value="Chromosome 23"/>
</dbReference>
<dbReference type="AlphaFoldDB" id="A0A3P8RKU8"/>
<evidence type="ECO:0000259" key="2">
    <source>
        <dbReference type="PROSITE" id="PS50188"/>
    </source>
</evidence>
<dbReference type="SMART" id="SM00589">
    <property type="entry name" value="PRY"/>
    <property type="match status" value="1"/>
</dbReference>
<dbReference type="InterPro" id="IPR013320">
    <property type="entry name" value="ConA-like_dom_sf"/>
</dbReference>
<keyword evidence="1" id="KW-0472">Membrane</keyword>
<keyword evidence="4" id="KW-1185">Reference proteome</keyword>
<dbReference type="GeneTree" id="ENSGT01120000271914"/>
<dbReference type="Pfam" id="PF13765">
    <property type="entry name" value="PRY"/>
    <property type="match status" value="1"/>
</dbReference>
<proteinExistence type="predicted"/>
<name>A0A3P8RKU8_AMPPE</name>
<keyword evidence="1" id="KW-1133">Transmembrane helix</keyword>